<keyword evidence="2" id="KW-1185">Reference proteome</keyword>
<proteinExistence type="predicted"/>
<evidence type="ECO:0000313" key="1">
    <source>
        <dbReference type="EMBL" id="GCB33939.1"/>
    </source>
</evidence>
<name>A0A401LR29_9BACE</name>
<protein>
    <submittedName>
        <fullName evidence="1">Uncharacterized protein</fullName>
    </submittedName>
</protein>
<sequence length="95" mass="11270">MNKIIISIEVQDNGGKETTIIVRGERNNQIMFEEQFDYKDEEKHSLRLHLLKGRFMEKFPKLGENLALLCIRKLFNDITIRSKMKANPDYRTLDK</sequence>
<dbReference type="Proteomes" id="UP000288079">
    <property type="component" value="Unassembled WGS sequence"/>
</dbReference>
<reference evidence="1 2" key="1">
    <citation type="submission" date="2018-10" db="EMBL/GenBank/DDBJ databases">
        <title>Draft Genome Sequence of Bacteroides sp. KCTC 15687.</title>
        <authorList>
            <person name="Yu S.Y."/>
            <person name="Kim J.S."/>
            <person name="Oh B.S."/>
            <person name="Park S.H."/>
            <person name="Kang S.W."/>
            <person name="Park J.E."/>
            <person name="Choi S.H."/>
            <person name="Han K.I."/>
            <person name="Lee K.C."/>
            <person name="Eom M.K."/>
            <person name="Suh M.K."/>
            <person name="Lee D.H."/>
            <person name="Yoon H."/>
            <person name="Kim B."/>
            <person name="Yang S.J."/>
            <person name="Lee J.S."/>
            <person name="Lee J.H."/>
        </authorList>
    </citation>
    <scope>NUCLEOTIDE SEQUENCE [LARGE SCALE GENOMIC DNA]</scope>
    <source>
        <strain evidence="1 2">KCTC 15687</strain>
    </source>
</reference>
<accession>A0A401LR29</accession>
<gene>
    <name evidence="1" type="ORF">KGMB02408_08840</name>
</gene>
<evidence type="ECO:0000313" key="2">
    <source>
        <dbReference type="Proteomes" id="UP000288079"/>
    </source>
</evidence>
<organism evidence="1 2">
    <name type="scientific">Bacteroides faecalis</name>
    <dbReference type="NCBI Taxonomy" id="2447885"/>
    <lineage>
        <taxon>Bacteria</taxon>
        <taxon>Pseudomonadati</taxon>
        <taxon>Bacteroidota</taxon>
        <taxon>Bacteroidia</taxon>
        <taxon>Bacteroidales</taxon>
        <taxon>Bacteroidaceae</taxon>
        <taxon>Bacteroides</taxon>
    </lineage>
</organism>
<comment type="caution">
    <text evidence="1">The sequence shown here is derived from an EMBL/GenBank/DDBJ whole genome shotgun (WGS) entry which is preliminary data.</text>
</comment>
<dbReference type="OrthoDB" id="1029131at2"/>
<dbReference type="EMBL" id="BHWB01000002">
    <property type="protein sequence ID" value="GCB33939.1"/>
    <property type="molecule type" value="Genomic_DNA"/>
</dbReference>
<dbReference type="AlphaFoldDB" id="A0A401LR29"/>
<dbReference type="RefSeq" id="WP_125040207.1">
    <property type="nucleotide sequence ID" value="NZ_BHWB01000002.1"/>
</dbReference>